<reference evidence="4 6" key="1">
    <citation type="submission" date="2019-10" db="EMBL/GenBank/DDBJ databases">
        <title>Streptococcis sp, isolated from the respiratory tract of Marmot.</title>
        <authorList>
            <person name="Zhang G."/>
        </authorList>
    </citation>
    <scope>NUCLEOTIDE SEQUENCE [LARGE SCALE GENOMIC DNA]</scope>
    <source>
        <strain evidence="4">Zg-70</strain>
        <strain evidence="6">zg-70</strain>
    </source>
</reference>
<evidence type="ECO:0000313" key="5">
    <source>
        <dbReference type="Proteomes" id="UP000435060"/>
    </source>
</evidence>
<dbReference type="InterPro" id="IPR050300">
    <property type="entry name" value="GDXG_lipolytic_enzyme"/>
</dbReference>
<evidence type="ECO:0000313" key="6">
    <source>
        <dbReference type="Proteomes" id="UP000435423"/>
    </source>
</evidence>
<dbReference type="SUPFAM" id="SSF53474">
    <property type="entry name" value="alpha/beta-Hydrolases"/>
    <property type="match status" value="1"/>
</dbReference>
<name>A0A6I4RHF7_9STRE</name>
<keyword evidence="1 4" id="KW-0378">Hydrolase</keyword>
<protein>
    <submittedName>
        <fullName evidence="4">Alpha/beta hydrolase fold domain-containing protein</fullName>
    </submittedName>
</protein>
<evidence type="ECO:0000313" key="3">
    <source>
        <dbReference type="EMBL" id="MTB63902.1"/>
    </source>
</evidence>
<feature type="domain" description="BD-FAE-like" evidence="2">
    <location>
        <begin position="95"/>
        <end position="249"/>
    </location>
</feature>
<dbReference type="InterPro" id="IPR049492">
    <property type="entry name" value="BD-FAE-like_dom"/>
</dbReference>
<dbReference type="RefSeq" id="WP_154607917.1">
    <property type="nucleotide sequence ID" value="NZ_CP072115.1"/>
</dbReference>
<keyword evidence="5" id="KW-1185">Reference proteome</keyword>
<dbReference type="Proteomes" id="UP000435060">
    <property type="component" value="Unassembled WGS sequence"/>
</dbReference>
<dbReference type="EMBL" id="WUBJ01000003">
    <property type="protein sequence ID" value="MWV55883.1"/>
    <property type="molecule type" value="Genomic_DNA"/>
</dbReference>
<dbReference type="PANTHER" id="PTHR48081">
    <property type="entry name" value="AB HYDROLASE SUPERFAMILY PROTEIN C4A8.06C"/>
    <property type="match status" value="1"/>
</dbReference>
<dbReference type="InterPro" id="IPR029058">
    <property type="entry name" value="AB_hydrolase_fold"/>
</dbReference>
<evidence type="ECO:0000256" key="1">
    <source>
        <dbReference type="ARBA" id="ARBA00022801"/>
    </source>
</evidence>
<evidence type="ECO:0000259" key="2">
    <source>
        <dbReference type="Pfam" id="PF20434"/>
    </source>
</evidence>
<dbReference type="AlphaFoldDB" id="A0A6I4RHF7"/>
<dbReference type="Pfam" id="PF20434">
    <property type="entry name" value="BD-FAE"/>
    <property type="match status" value="1"/>
</dbReference>
<proteinExistence type="predicted"/>
<dbReference type="GO" id="GO:0016787">
    <property type="term" value="F:hydrolase activity"/>
    <property type="evidence" value="ECO:0007669"/>
    <property type="project" value="UniProtKB-KW"/>
</dbReference>
<dbReference type="Gene3D" id="3.40.50.1820">
    <property type="entry name" value="alpha/beta hydrolase"/>
    <property type="match status" value="1"/>
</dbReference>
<evidence type="ECO:0000313" key="4">
    <source>
        <dbReference type="EMBL" id="MWV55883.1"/>
    </source>
</evidence>
<reference evidence="3 5" key="2">
    <citation type="submission" date="2019-11" db="EMBL/GenBank/DDBJ databases">
        <title>Streptococcis sp. isolated from the respiratory tract of Marmot.</title>
        <authorList>
            <person name="Zhang G."/>
        </authorList>
    </citation>
    <scope>NUCLEOTIDE SEQUENCE [LARGE SCALE GENOMIC DNA]</scope>
    <source>
        <strain evidence="3">Zg-86</strain>
        <strain evidence="5">zg-86</strain>
    </source>
</reference>
<dbReference type="Proteomes" id="UP000435423">
    <property type="component" value="Unassembled WGS sequence"/>
</dbReference>
<accession>A0A6I4RHF7</accession>
<sequence>MLIQKIPLDANDEHVSLTTYILDESQELLSGKKRPAVLICPGGAYLNCSAREAEPIALRFAAMGYHAFVLRYHVFFDTPNGFERLLQGETFEPRKECQYPAAIRDIAHAMTVIYNHADEWFVDAEKIVLCGFSAGGHNVLNYAVHYDKPVITDTFEVKKIRPAAVIAGYPISDYLYMKESVRYQDDVAQSLFKLSNLAFFGQEEPSDEELAEVSAARLVSHSTPPTFIWATAGDKLVPVGHSTRMATALADAGVPFEIHIYEEGNHALALATQATATAKTDLNPIAAEWITSADIWLQKRFSLPLEEKGRWA</sequence>
<dbReference type="EMBL" id="WLCG01000003">
    <property type="protein sequence ID" value="MTB63902.1"/>
    <property type="molecule type" value="Genomic_DNA"/>
</dbReference>
<dbReference type="PANTHER" id="PTHR48081:SF6">
    <property type="entry name" value="PEPTIDASE S9 PROLYL OLIGOPEPTIDASE CATALYTIC DOMAIN-CONTAINING PROTEIN"/>
    <property type="match status" value="1"/>
</dbReference>
<organism evidence="4 6">
    <name type="scientific">Streptococcus zhangguiae</name>
    <dbReference type="NCBI Taxonomy" id="2664091"/>
    <lineage>
        <taxon>Bacteria</taxon>
        <taxon>Bacillati</taxon>
        <taxon>Bacillota</taxon>
        <taxon>Bacilli</taxon>
        <taxon>Lactobacillales</taxon>
        <taxon>Streptococcaceae</taxon>
        <taxon>Streptococcus</taxon>
    </lineage>
</organism>
<gene>
    <name evidence="3" type="ORF">GGG87_02660</name>
    <name evidence="4" type="ORF">GGH11_02665</name>
</gene>
<comment type="caution">
    <text evidence="4">The sequence shown here is derived from an EMBL/GenBank/DDBJ whole genome shotgun (WGS) entry which is preliminary data.</text>
</comment>